<comment type="caution">
    <text evidence="1">The sequence shown here is derived from an EMBL/GenBank/DDBJ whole genome shotgun (WGS) entry which is preliminary data.</text>
</comment>
<protein>
    <recommendedName>
        <fullName evidence="3">Transmembrane protein</fullName>
    </recommendedName>
</protein>
<accession>A0ABD3N409</accession>
<evidence type="ECO:0000313" key="2">
    <source>
        <dbReference type="Proteomes" id="UP001530400"/>
    </source>
</evidence>
<dbReference type="AlphaFoldDB" id="A0ABD3N409"/>
<proteinExistence type="predicted"/>
<keyword evidence="2" id="KW-1185">Reference proteome</keyword>
<organism evidence="1 2">
    <name type="scientific">Cyclotella atomus</name>
    <dbReference type="NCBI Taxonomy" id="382360"/>
    <lineage>
        <taxon>Eukaryota</taxon>
        <taxon>Sar</taxon>
        <taxon>Stramenopiles</taxon>
        <taxon>Ochrophyta</taxon>
        <taxon>Bacillariophyta</taxon>
        <taxon>Coscinodiscophyceae</taxon>
        <taxon>Thalassiosirophycidae</taxon>
        <taxon>Stephanodiscales</taxon>
        <taxon>Stephanodiscaceae</taxon>
        <taxon>Cyclotella</taxon>
    </lineage>
</organism>
<sequence length="197" mass="22017">MTTSLQHPTISTIQNRAAALTALFMTVFLLCIEHVRAFANQYHLSAHDAMVLASAASSLSRRLGESVRAQRGVRKEVSLSSSRVHHRSSEESSTKLQMAWSIPAITLPTMPTLTSKDLPVHALGSWYTKVDPTNTLPVYDDEYENTYSYTTDDWPSVSSDSSSQPQATTVQRRRPFKAIRRVAGRFVDHVARFPHSQ</sequence>
<reference evidence="1 2" key="1">
    <citation type="submission" date="2024-10" db="EMBL/GenBank/DDBJ databases">
        <title>Updated reference genomes for cyclostephanoid diatoms.</title>
        <authorList>
            <person name="Roberts W.R."/>
            <person name="Alverson A.J."/>
        </authorList>
    </citation>
    <scope>NUCLEOTIDE SEQUENCE [LARGE SCALE GENOMIC DNA]</scope>
    <source>
        <strain evidence="1 2">AJA010-31</strain>
    </source>
</reference>
<dbReference type="Proteomes" id="UP001530400">
    <property type="component" value="Unassembled WGS sequence"/>
</dbReference>
<evidence type="ECO:0008006" key="3">
    <source>
        <dbReference type="Google" id="ProtNLM"/>
    </source>
</evidence>
<evidence type="ECO:0000313" key="1">
    <source>
        <dbReference type="EMBL" id="KAL3769297.1"/>
    </source>
</evidence>
<name>A0ABD3N409_9STRA</name>
<gene>
    <name evidence="1" type="ORF">ACHAWO_007969</name>
</gene>
<dbReference type="EMBL" id="JALLPJ020001334">
    <property type="protein sequence ID" value="KAL3769297.1"/>
    <property type="molecule type" value="Genomic_DNA"/>
</dbReference>